<evidence type="ECO:0000313" key="3">
    <source>
        <dbReference type="Proteomes" id="UP001590950"/>
    </source>
</evidence>
<evidence type="ECO:0000313" key="2">
    <source>
        <dbReference type="EMBL" id="KAL2044439.1"/>
    </source>
</evidence>
<protein>
    <recommendedName>
        <fullName evidence="1">ATPase AAA-type core domain-containing protein</fullName>
    </recommendedName>
</protein>
<dbReference type="SUPFAM" id="SSF52540">
    <property type="entry name" value="P-loop containing nucleoside triphosphate hydrolases"/>
    <property type="match status" value="1"/>
</dbReference>
<name>A0ABR4AG20_9LECA</name>
<keyword evidence="3" id="KW-1185">Reference proteome</keyword>
<dbReference type="EMBL" id="JBEFKJ010000009">
    <property type="protein sequence ID" value="KAL2044439.1"/>
    <property type="molecule type" value="Genomic_DNA"/>
</dbReference>
<proteinExistence type="predicted"/>
<feature type="domain" description="ATPase AAA-type core" evidence="1">
    <location>
        <begin position="152"/>
        <end position="265"/>
    </location>
</feature>
<dbReference type="Pfam" id="PF00004">
    <property type="entry name" value="AAA"/>
    <property type="match status" value="1"/>
</dbReference>
<gene>
    <name evidence="2" type="ORF">N7G274_003144</name>
</gene>
<dbReference type="Proteomes" id="UP001590950">
    <property type="component" value="Unassembled WGS sequence"/>
</dbReference>
<dbReference type="Gene3D" id="3.40.50.300">
    <property type="entry name" value="P-loop containing nucleotide triphosphate hydrolases"/>
    <property type="match status" value="1"/>
</dbReference>
<accession>A0ABR4AG20</accession>
<dbReference type="PANTHER" id="PTHR46411">
    <property type="entry name" value="FAMILY ATPASE, PUTATIVE-RELATED"/>
    <property type="match status" value="1"/>
</dbReference>
<dbReference type="InterPro" id="IPR027417">
    <property type="entry name" value="P-loop_NTPase"/>
</dbReference>
<sequence>MVDVAYFRKCNPNYTRPRINELARPSSSNDGFIMFYDAEEVKINGLDPTSMSESDLMIRSQTVYGWSFGNKRWLEFVVDDITKIAWNPSSFDNLAIPATKKVITALAKAHISGASNDRIDDFVEGKGQGLITLLQYKSQRLVLYHRLPHTSSGPPGMGKILTVEGLSEYLERPLYAISAGELGQDPKVLEEQLSTIFRLAHHWKAILLLDEADVFVQSRSFVNPHNALVSVFLWKLEYYRGIMILTTNRVKDIDNVVQSRISVALHYGPLGLETRKTIWESYLKRAVTAKRRAKYTSVDLDWLSKKEVNGRQIKNIISTAHALTVNEKVPLSRSHLEIVIDLDKEFQKDYNGAGQMANKASYY</sequence>
<organism evidence="2 3">
    <name type="scientific">Stereocaulon virgatum</name>
    <dbReference type="NCBI Taxonomy" id="373712"/>
    <lineage>
        <taxon>Eukaryota</taxon>
        <taxon>Fungi</taxon>
        <taxon>Dikarya</taxon>
        <taxon>Ascomycota</taxon>
        <taxon>Pezizomycotina</taxon>
        <taxon>Lecanoromycetes</taxon>
        <taxon>OSLEUM clade</taxon>
        <taxon>Lecanoromycetidae</taxon>
        <taxon>Lecanorales</taxon>
        <taxon>Lecanorineae</taxon>
        <taxon>Stereocaulaceae</taxon>
        <taxon>Stereocaulon</taxon>
    </lineage>
</organism>
<dbReference type="PANTHER" id="PTHR46411:SF3">
    <property type="entry name" value="AAA+ ATPASE DOMAIN-CONTAINING PROTEIN"/>
    <property type="match status" value="1"/>
</dbReference>
<dbReference type="InterPro" id="IPR003959">
    <property type="entry name" value="ATPase_AAA_core"/>
</dbReference>
<evidence type="ECO:0000259" key="1">
    <source>
        <dbReference type="Pfam" id="PF00004"/>
    </source>
</evidence>
<comment type="caution">
    <text evidence="2">The sequence shown here is derived from an EMBL/GenBank/DDBJ whole genome shotgun (WGS) entry which is preliminary data.</text>
</comment>
<reference evidence="2 3" key="1">
    <citation type="submission" date="2024-09" db="EMBL/GenBank/DDBJ databases">
        <title>Rethinking Asexuality: The Enigmatic Case of Functional Sexual Genes in Lepraria (Stereocaulaceae).</title>
        <authorList>
            <person name="Doellman M."/>
            <person name="Sun Y."/>
            <person name="Barcenas-Pena A."/>
            <person name="Lumbsch H.T."/>
            <person name="Grewe F."/>
        </authorList>
    </citation>
    <scope>NUCLEOTIDE SEQUENCE [LARGE SCALE GENOMIC DNA]</scope>
    <source>
        <strain evidence="2 3">Mercado 3170</strain>
    </source>
</reference>